<sequence length="188" mass="22016">MKVSFLRKGLGTDNTNLRANLFVSNVALKMNVRKLFLSTSLRNITSTMRGALEFRRLDWQRNICTGHPIFIPLTERTLIQRGCFNWERLYCTSGQTLVAVYSEIKDLPKHPEKLLIDVREPREIDEYGKIPGSINIPQRFTCRDEVKLREMLWIFHRFYYLKLLALCLAFTRGNGLFLHSCIPKNIHN</sequence>
<dbReference type="SUPFAM" id="SSF52821">
    <property type="entry name" value="Rhodanese/Cell cycle control phosphatase"/>
    <property type="match status" value="1"/>
</dbReference>
<dbReference type="InParanoid" id="A0A7R8UJ16"/>
<dbReference type="AlphaFoldDB" id="A0A7R8UJ16"/>
<evidence type="ECO:0000259" key="1">
    <source>
        <dbReference type="PROSITE" id="PS50206"/>
    </source>
</evidence>
<feature type="domain" description="Rhodanese" evidence="1">
    <location>
        <begin position="109"/>
        <end position="137"/>
    </location>
</feature>
<gene>
    <name evidence="2" type="ORF">HERILL_LOCUS4855</name>
</gene>
<dbReference type="PROSITE" id="PS50206">
    <property type="entry name" value="RHODANESE_3"/>
    <property type="match status" value="1"/>
</dbReference>
<dbReference type="Pfam" id="PF00581">
    <property type="entry name" value="Rhodanese"/>
    <property type="match status" value="1"/>
</dbReference>
<dbReference type="InterPro" id="IPR036873">
    <property type="entry name" value="Rhodanese-like_dom_sf"/>
</dbReference>
<name>A0A7R8UJ16_HERIL</name>
<protein>
    <recommendedName>
        <fullName evidence="1">Rhodanese domain-containing protein</fullName>
    </recommendedName>
</protein>
<dbReference type="Proteomes" id="UP000594454">
    <property type="component" value="Chromosome 2"/>
</dbReference>
<organism evidence="2 3">
    <name type="scientific">Hermetia illucens</name>
    <name type="common">Black soldier fly</name>
    <dbReference type="NCBI Taxonomy" id="343691"/>
    <lineage>
        <taxon>Eukaryota</taxon>
        <taxon>Metazoa</taxon>
        <taxon>Ecdysozoa</taxon>
        <taxon>Arthropoda</taxon>
        <taxon>Hexapoda</taxon>
        <taxon>Insecta</taxon>
        <taxon>Pterygota</taxon>
        <taxon>Neoptera</taxon>
        <taxon>Endopterygota</taxon>
        <taxon>Diptera</taxon>
        <taxon>Brachycera</taxon>
        <taxon>Stratiomyomorpha</taxon>
        <taxon>Stratiomyidae</taxon>
        <taxon>Hermetiinae</taxon>
        <taxon>Hermetia</taxon>
    </lineage>
</organism>
<dbReference type="OrthoDB" id="566238at2759"/>
<dbReference type="Gene3D" id="3.40.250.10">
    <property type="entry name" value="Rhodanese-like domain"/>
    <property type="match status" value="1"/>
</dbReference>
<dbReference type="InterPro" id="IPR001763">
    <property type="entry name" value="Rhodanese-like_dom"/>
</dbReference>
<reference evidence="2 3" key="1">
    <citation type="submission" date="2020-11" db="EMBL/GenBank/DDBJ databases">
        <authorList>
            <person name="Wallbank WR R."/>
            <person name="Pardo Diaz C."/>
            <person name="Kozak K."/>
            <person name="Martin S."/>
            <person name="Jiggins C."/>
            <person name="Moest M."/>
            <person name="Warren A I."/>
            <person name="Generalovic N T."/>
            <person name="Byers J.R.P. K."/>
            <person name="Montejo-Kovacevich G."/>
            <person name="Yen C E."/>
        </authorList>
    </citation>
    <scope>NUCLEOTIDE SEQUENCE [LARGE SCALE GENOMIC DNA]</scope>
</reference>
<evidence type="ECO:0000313" key="3">
    <source>
        <dbReference type="Proteomes" id="UP000594454"/>
    </source>
</evidence>
<accession>A0A7R8UJ16</accession>
<keyword evidence="3" id="KW-1185">Reference proteome</keyword>
<dbReference type="EMBL" id="LR899010">
    <property type="protein sequence ID" value="CAD7081763.1"/>
    <property type="molecule type" value="Genomic_DNA"/>
</dbReference>
<evidence type="ECO:0000313" key="2">
    <source>
        <dbReference type="EMBL" id="CAD7081763.1"/>
    </source>
</evidence>
<proteinExistence type="predicted"/>